<accession>D0LXD2</accession>
<proteinExistence type="predicted"/>
<gene>
    <name evidence="2" type="ordered locus">Hoch_3673</name>
</gene>
<dbReference type="Proteomes" id="UP000001880">
    <property type="component" value="Chromosome"/>
</dbReference>
<protein>
    <recommendedName>
        <fullName evidence="4">PEGA domain-containing protein</fullName>
    </recommendedName>
</protein>
<dbReference type="EMBL" id="CP001804">
    <property type="protein sequence ID" value="ACY16174.1"/>
    <property type="molecule type" value="Genomic_DNA"/>
</dbReference>
<keyword evidence="1" id="KW-0732">Signal</keyword>
<evidence type="ECO:0008006" key="4">
    <source>
        <dbReference type="Google" id="ProtNLM"/>
    </source>
</evidence>
<feature type="chain" id="PRO_5003011744" description="PEGA domain-containing protein" evidence="1">
    <location>
        <begin position="34"/>
        <end position="436"/>
    </location>
</feature>
<dbReference type="STRING" id="502025.Hoch_3673"/>
<dbReference type="KEGG" id="hoh:Hoch_3673"/>
<evidence type="ECO:0000256" key="1">
    <source>
        <dbReference type="SAM" id="SignalP"/>
    </source>
</evidence>
<keyword evidence="3" id="KW-1185">Reference proteome</keyword>
<evidence type="ECO:0000313" key="2">
    <source>
        <dbReference type="EMBL" id="ACY16174.1"/>
    </source>
</evidence>
<organism evidence="2 3">
    <name type="scientific">Haliangium ochraceum (strain DSM 14365 / JCM 11303 / SMP-2)</name>
    <dbReference type="NCBI Taxonomy" id="502025"/>
    <lineage>
        <taxon>Bacteria</taxon>
        <taxon>Pseudomonadati</taxon>
        <taxon>Myxococcota</taxon>
        <taxon>Polyangia</taxon>
        <taxon>Haliangiales</taxon>
        <taxon>Kofleriaceae</taxon>
        <taxon>Haliangium</taxon>
    </lineage>
</organism>
<dbReference type="AlphaFoldDB" id="D0LXD2"/>
<feature type="signal peptide" evidence="1">
    <location>
        <begin position="1"/>
        <end position="33"/>
    </location>
</feature>
<reference evidence="2 3" key="1">
    <citation type="journal article" date="2010" name="Stand. Genomic Sci.">
        <title>Complete genome sequence of Haliangium ochraceum type strain (SMP-2).</title>
        <authorList>
            <consortium name="US DOE Joint Genome Institute (JGI-PGF)"/>
            <person name="Ivanova N."/>
            <person name="Daum C."/>
            <person name="Lang E."/>
            <person name="Abt B."/>
            <person name="Kopitz M."/>
            <person name="Saunders E."/>
            <person name="Lapidus A."/>
            <person name="Lucas S."/>
            <person name="Glavina Del Rio T."/>
            <person name="Nolan M."/>
            <person name="Tice H."/>
            <person name="Copeland A."/>
            <person name="Cheng J.F."/>
            <person name="Chen F."/>
            <person name="Bruce D."/>
            <person name="Goodwin L."/>
            <person name="Pitluck S."/>
            <person name="Mavromatis K."/>
            <person name="Pati A."/>
            <person name="Mikhailova N."/>
            <person name="Chen A."/>
            <person name="Palaniappan K."/>
            <person name="Land M."/>
            <person name="Hauser L."/>
            <person name="Chang Y.J."/>
            <person name="Jeffries C.D."/>
            <person name="Detter J.C."/>
            <person name="Brettin T."/>
            <person name="Rohde M."/>
            <person name="Goker M."/>
            <person name="Bristow J."/>
            <person name="Markowitz V."/>
            <person name="Eisen J.A."/>
            <person name="Hugenholtz P."/>
            <person name="Kyrpides N.C."/>
            <person name="Klenk H.P."/>
        </authorList>
    </citation>
    <scope>NUCLEOTIDE SEQUENCE [LARGE SCALE GENOMIC DNA]</scope>
    <source>
        <strain evidence="3">DSM 14365 / CIP 107738 / JCM 11303 / AJ 13395 / SMP-2</strain>
    </source>
</reference>
<evidence type="ECO:0000313" key="3">
    <source>
        <dbReference type="Proteomes" id="UP000001880"/>
    </source>
</evidence>
<dbReference type="RefSeq" id="WP_012828773.1">
    <property type="nucleotide sequence ID" value="NC_013440.1"/>
</dbReference>
<sequence length="436" mass="45416">MKPAARRRVALSGPRRWLAAVLALSCAALPVAAQPAAAPAPVLVWPQRPGVEVEEAERALAEDGAAVLAFSALEARLSAQAAAERERESRVLGGVQDSLEAARRAYLEQRFGDMLATLEAGEARALAVLSQPQHRELLWELSFQMALALRAQAAQHRDPDRAVDGQGASGDAQALARLRLALALEPERRPLRELYGPEMSALFARALADHAAAAPTPRRIEVEPADAAVVVDGAPLVAAGPGARHIANLRPGWHVLRAAAPGYHSRAVVVSIEAADAAVSLVLERSPEPDAIARLGASFSEGRLGAGSASARAAMLAVAAEAGAGVVVQVSEFDHEAGGEVAARAFSRDRPGVRVRASSQAAAARLALARWRGEDASAPLAGAETLATGSSDAAWWRRWWVWAGVGALAASAALITASSLSGDGEPAHWRISVPPP</sequence>
<name>D0LXD2_HALO1</name>
<dbReference type="HOGENOM" id="CLU_628165_0_0_7"/>